<dbReference type="CDD" id="cd07962">
    <property type="entry name" value="Anticodon_Ia_Val"/>
    <property type="match status" value="1"/>
</dbReference>
<dbReference type="FunFam" id="3.40.50.620:FF:000020">
    <property type="entry name" value="Valine--tRNA ligase, mitochondrial"/>
    <property type="match status" value="1"/>
</dbReference>
<dbReference type="Pfam" id="PF08264">
    <property type="entry name" value="Anticodon_1"/>
    <property type="match status" value="1"/>
</dbReference>
<dbReference type="GO" id="GO:0004832">
    <property type="term" value="F:valine-tRNA ligase activity"/>
    <property type="evidence" value="ECO:0007669"/>
    <property type="project" value="UniProtKB-EC"/>
</dbReference>
<dbReference type="STRING" id="1348612.A0A397IX16"/>
<evidence type="ECO:0000256" key="7">
    <source>
        <dbReference type="ARBA" id="ARBA00022917"/>
    </source>
</evidence>
<feature type="coiled-coil region" evidence="12">
    <location>
        <begin position="1044"/>
        <end position="1113"/>
    </location>
</feature>
<keyword evidence="7 11" id="KW-0648">Protein biosynthesis</keyword>
<comment type="catalytic activity">
    <reaction evidence="10">
        <text>tRNA(Val) + L-valine + ATP = L-valyl-tRNA(Val) + AMP + diphosphate</text>
        <dbReference type="Rhea" id="RHEA:10704"/>
        <dbReference type="Rhea" id="RHEA-COMP:9672"/>
        <dbReference type="Rhea" id="RHEA-COMP:9708"/>
        <dbReference type="ChEBI" id="CHEBI:30616"/>
        <dbReference type="ChEBI" id="CHEBI:33019"/>
        <dbReference type="ChEBI" id="CHEBI:57762"/>
        <dbReference type="ChEBI" id="CHEBI:78442"/>
        <dbReference type="ChEBI" id="CHEBI:78537"/>
        <dbReference type="ChEBI" id="CHEBI:456215"/>
        <dbReference type="EC" id="6.1.1.9"/>
    </reaction>
</comment>
<dbReference type="PANTHER" id="PTHR11946">
    <property type="entry name" value="VALYL-TRNA SYNTHETASES"/>
    <property type="match status" value="1"/>
</dbReference>
<dbReference type="Gene3D" id="3.40.50.620">
    <property type="entry name" value="HUPs"/>
    <property type="match status" value="2"/>
</dbReference>
<dbReference type="GO" id="GO:0005829">
    <property type="term" value="C:cytosol"/>
    <property type="evidence" value="ECO:0007669"/>
    <property type="project" value="TreeGrafter"/>
</dbReference>
<accession>A0A397IX16</accession>
<keyword evidence="8 11" id="KW-0030">Aminoacyl-tRNA synthetase</keyword>
<keyword evidence="16" id="KW-1185">Reference proteome</keyword>
<organism evidence="15 16">
    <name type="scientific">Diversispora epigaea</name>
    <dbReference type="NCBI Taxonomy" id="1348612"/>
    <lineage>
        <taxon>Eukaryota</taxon>
        <taxon>Fungi</taxon>
        <taxon>Fungi incertae sedis</taxon>
        <taxon>Mucoromycota</taxon>
        <taxon>Glomeromycotina</taxon>
        <taxon>Glomeromycetes</taxon>
        <taxon>Diversisporales</taxon>
        <taxon>Diversisporaceae</taxon>
        <taxon>Diversispora</taxon>
    </lineage>
</organism>
<dbReference type="FunFam" id="3.40.50.620:FF:000457">
    <property type="entry name" value="Predicted protein"/>
    <property type="match status" value="1"/>
</dbReference>
<evidence type="ECO:0000256" key="6">
    <source>
        <dbReference type="ARBA" id="ARBA00022840"/>
    </source>
</evidence>
<dbReference type="PROSITE" id="PS00178">
    <property type="entry name" value="AA_TRNA_LIGASE_I"/>
    <property type="match status" value="1"/>
</dbReference>
<dbReference type="InterPro" id="IPR002303">
    <property type="entry name" value="Valyl-tRNA_ligase"/>
</dbReference>
<comment type="subcellular location">
    <subcellularLocation>
        <location evidence="1">Cytoplasm</location>
    </subcellularLocation>
</comment>
<comment type="caution">
    <text evidence="15">The sequence shown here is derived from an EMBL/GenBank/DDBJ whole genome shotgun (WGS) entry which is preliminary data.</text>
</comment>
<keyword evidence="12" id="KW-0175">Coiled coil</keyword>
<dbReference type="InterPro" id="IPR014729">
    <property type="entry name" value="Rossmann-like_a/b/a_fold"/>
</dbReference>
<reference evidence="15 16" key="1">
    <citation type="submission" date="2018-08" db="EMBL/GenBank/DDBJ databases">
        <title>Genome and evolution of the arbuscular mycorrhizal fungus Diversispora epigaea (formerly Glomus versiforme) and its bacterial endosymbionts.</title>
        <authorList>
            <person name="Sun X."/>
            <person name="Fei Z."/>
            <person name="Harrison M."/>
        </authorList>
    </citation>
    <scope>NUCLEOTIDE SEQUENCE [LARGE SCALE GENOMIC DNA]</scope>
    <source>
        <strain evidence="15 16">IT104</strain>
    </source>
</reference>
<dbReference type="FunFam" id="3.90.740.10:FF:000005">
    <property type="entry name" value="Valine--tRNA ligase, mitochondrial"/>
    <property type="match status" value="1"/>
</dbReference>
<evidence type="ECO:0000256" key="9">
    <source>
        <dbReference type="ARBA" id="ARBA00029936"/>
    </source>
</evidence>
<evidence type="ECO:0000256" key="8">
    <source>
        <dbReference type="ARBA" id="ARBA00023146"/>
    </source>
</evidence>
<dbReference type="InterPro" id="IPR013155">
    <property type="entry name" value="M/V/L/I-tRNA-synth_anticd-bd"/>
</dbReference>
<dbReference type="Gene3D" id="3.90.740.10">
    <property type="entry name" value="Valyl/Leucyl/Isoleucyl-tRNA synthetase, editing domain"/>
    <property type="match status" value="1"/>
</dbReference>
<dbReference type="Gene3D" id="1.10.287.380">
    <property type="entry name" value="Valyl-tRNA synthetase, C-terminal domain"/>
    <property type="match status" value="1"/>
</dbReference>
<dbReference type="EMBL" id="PQFF01000174">
    <property type="protein sequence ID" value="RHZ77190.1"/>
    <property type="molecule type" value="Genomic_DNA"/>
</dbReference>
<dbReference type="Proteomes" id="UP000266861">
    <property type="component" value="Unassembled WGS sequence"/>
</dbReference>
<evidence type="ECO:0000256" key="5">
    <source>
        <dbReference type="ARBA" id="ARBA00022741"/>
    </source>
</evidence>
<name>A0A397IX16_9GLOM</name>
<dbReference type="InterPro" id="IPR001412">
    <property type="entry name" value="aa-tRNA-synth_I_CS"/>
</dbReference>
<dbReference type="CDD" id="cd00817">
    <property type="entry name" value="ValRS_core"/>
    <property type="match status" value="1"/>
</dbReference>
<dbReference type="SUPFAM" id="SSF52374">
    <property type="entry name" value="Nucleotidylyl transferase"/>
    <property type="match status" value="1"/>
</dbReference>
<evidence type="ECO:0000313" key="15">
    <source>
        <dbReference type="EMBL" id="RHZ77190.1"/>
    </source>
</evidence>
<evidence type="ECO:0000256" key="1">
    <source>
        <dbReference type="ARBA" id="ARBA00004496"/>
    </source>
</evidence>
<dbReference type="GO" id="GO:0005524">
    <property type="term" value="F:ATP binding"/>
    <property type="evidence" value="ECO:0007669"/>
    <property type="project" value="UniProtKB-KW"/>
</dbReference>
<evidence type="ECO:0000256" key="12">
    <source>
        <dbReference type="SAM" id="Coils"/>
    </source>
</evidence>
<dbReference type="InterPro" id="IPR009080">
    <property type="entry name" value="tRNAsynth_Ia_anticodon-bd"/>
</dbReference>
<dbReference type="OrthoDB" id="629407at2759"/>
<proteinExistence type="inferred from homology"/>
<dbReference type="SUPFAM" id="SSF46589">
    <property type="entry name" value="tRNA-binding arm"/>
    <property type="match status" value="1"/>
</dbReference>
<dbReference type="EC" id="6.1.1.9" evidence="3"/>
<dbReference type="PRINTS" id="PR00986">
    <property type="entry name" value="TRNASYNTHVAL"/>
</dbReference>
<evidence type="ECO:0000256" key="2">
    <source>
        <dbReference type="ARBA" id="ARBA00005594"/>
    </source>
</evidence>
<dbReference type="NCBIfam" id="NF004349">
    <property type="entry name" value="PRK05729.1"/>
    <property type="match status" value="1"/>
</dbReference>
<evidence type="ECO:0000256" key="3">
    <source>
        <dbReference type="ARBA" id="ARBA00013169"/>
    </source>
</evidence>
<evidence type="ECO:0000256" key="10">
    <source>
        <dbReference type="ARBA" id="ARBA00047552"/>
    </source>
</evidence>
<dbReference type="NCBIfam" id="TIGR00422">
    <property type="entry name" value="valS"/>
    <property type="match status" value="1"/>
</dbReference>
<dbReference type="InterPro" id="IPR010978">
    <property type="entry name" value="tRNA-bd_arm"/>
</dbReference>
<gene>
    <name evidence="15" type="ORF">Glove_184g77</name>
</gene>
<dbReference type="InterPro" id="IPR037118">
    <property type="entry name" value="Val-tRNA_synth_C_sf"/>
</dbReference>
<comment type="similarity">
    <text evidence="2 11">Belongs to the class-I aminoacyl-tRNA synthetase family.</text>
</comment>
<dbReference type="PANTHER" id="PTHR11946:SF109">
    <property type="entry name" value="VALINE--TRNA LIGASE"/>
    <property type="match status" value="1"/>
</dbReference>
<protein>
    <recommendedName>
        <fullName evidence="3">valine--tRNA ligase</fullName>
        <ecNumber evidence="3">6.1.1.9</ecNumber>
    </recommendedName>
    <alternativeName>
        <fullName evidence="9">Valyl-tRNA synthetase</fullName>
    </alternativeName>
</protein>
<keyword evidence="5 11" id="KW-0547">Nucleotide-binding</keyword>
<evidence type="ECO:0000256" key="11">
    <source>
        <dbReference type="RuleBase" id="RU363035"/>
    </source>
</evidence>
<evidence type="ECO:0000259" key="13">
    <source>
        <dbReference type="Pfam" id="PF00133"/>
    </source>
</evidence>
<dbReference type="Gene3D" id="1.10.730.10">
    <property type="entry name" value="Isoleucyl-tRNA Synthetase, Domain 1"/>
    <property type="match status" value="1"/>
</dbReference>
<evidence type="ECO:0000256" key="4">
    <source>
        <dbReference type="ARBA" id="ARBA00022598"/>
    </source>
</evidence>
<dbReference type="SUPFAM" id="SSF47323">
    <property type="entry name" value="Anticodon-binding domain of a subclass of class I aminoacyl-tRNA synthetases"/>
    <property type="match status" value="1"/>
</dbReference>
<dbReference type="SUPFAM" id="SSF50677">
    <property type="entry name" value="ValRS/IleRS/LeuRS editing domain"/>
    <property type="match status" value="1"/>
</dbReference>
<evidence type="ECO:0000313" key="16">
    <source>
        <dbReference type="Proteomes" id="UP000266861"/>
    </source>
</evidence>
<dbReference type="GO" id="GO:0006438">
    <property type="term" value="P:valyl-tRNA aminoacylation"/>
    <property type="evidence" value="ECO:0007669"/>
    <property type="project" value="InterPro"/>
</dbReference>
<dbReference type="InterPro" id="IPR009008">
    <property type="entry name" value="Val/Leu/Ile-tRNA-synth_edit"/>
</dbReference>
<feature type="domain" description="Methionyl/Valyl/Leucyl/Isoleucyl-tRNA synthetase anticodon-binding" evidence="14">
    <location>
        <begin position="801"/>
        <end position="962"/>
    </location>
</feature>
<sequence length="1115" mass="129895">MINLLFRHKINLSRHVKFYRFIISLRRRLTSSTIIENNDINKDKDNENYNNKYNNKNKDYIINDTNKVPLKPTRKLDKSYKPILVELGWYDWWEYKGYFGRRGSLARSEHSETRKIENAENTIKIESIKNTEKTKKFLMISPPPNVTGNLHIGHALTFNVQDCLVRWYRMQGYDVSWIPGTDHAGIGTQSVVERYLYKEKSLTRHDLGRENFTKQIWEWRELYGNRIIQQLRRLGASLDWDNLFFTMDPERSKAVNNAFIRMFNDGMIYRDTRLVNWCCALGTVISDIEVEYENITKRTFLKITGRDEKIEFGVLHKIAYPVAEPNTCEIKELIVATTRIETMLGDVALAIHPDDLRYKSLHGKEVIHPLLNRKIPIICDAELVDMEFGTGVVKVTPGHDNNDFACAKRHKLPIINILNKNGTLNENCEISELINKDRFDARKEIINKLQSLGYYHEKVNHEMKIAKCSRSGDIIEPLLQPQWYIKCKEIQQRALRDVQNGEIIIKPSYHTDEWKRLENDQDWCISRQLWWGHQIPVYKLIYKNQESDKELWFAASSMKDAEKLVNDYFDKNNIISKPEYTLKQDEDVLDTWFSSALLPLSALNWNGDQNIPINYPTTMIETGHDILFFWVARMVMLCTYFSGKPPFNKIFLHSIIRDSQGRKMSKSLGNVIDPLHVIEGVTLQELQQNLYKSNLSESEIEKSIKNLSKEFPQGITSCGSDALRFGLIEYTHQTQINLSISNITIIKHFCNKIWNLFKFSNDKFDALNHIPQITCDFISPTKLLSSSSSLSDILDNLSLVDKYILSKLSDTVMKCQKAFEDLELYKATEALRIFIVEELCGVYLEFIKPILHKDLENNNDIEKKTQKTTLKILEICLDSSLRLLHPFMPFITEELWQTLTKRSNNDKNSKIPESIMIVGYPRKDEFECFKDTKVEDDMKTVLNIIHASRSIRQQNNVTQGKLLPFYIWTDIPEFINGKSQIIKYFPNIKGFIKASDIQVISSVESEKNIQMTQLLNNSAFNLIAANLKVYVPMTAILEVQSTSNNVTDTELNRLTQKYEKITKELETLKEGIENATYLKKAPDRVKEIDRKRLENLEELKKDLEKNVKLVQISKE</sequence>
<evidence type="ECO:0000259" key="14">
    <source>
        <dbReference type="Pfam" id="PF08264"/>
    </source>
</evidence>
<keyword evidence="4 11" id="KW-0436">Ligase</keyword>
<dbReference type="InterPro" id="IPR033705">
    <property type="entry name" value="Anticodon_Ia_Val"/>
</dbReference>
<dbReference type="AlphaFoldDB" id="A0A397IX16"/>
<dbReference type="GO" id="GO:0002161">
    <property type="term" value="F:aminoacyl-tRNA deacylase activity"/>
    <property type="evidence" value="ECO:0007669"/>
    <property type="project" value="InterPro"/>
</dbReference>
<dbReference type="InterPro" id="IPR002300">
    <property type="entry name" value="aa-tRNA-synth_Ia"/>
</dbReference>
<dbReference type="Pfam" id="PF00133">
    <property type="entry name" value="tRNA-synt_1"/>
    <property type="match status" value="1"/>
</dbReference>
<keyword evidence="6 11" id="KW-0067">ATP-binding</keyword>
<feature type="domain" description="Aminoacyl-tRNA synthetase class Ia" evidence="13">
    <location>
        <begin position="127"/>
        <end position="738"/>
    </location>
</feature>